<dbReference type="InParanoid" id="B3S3E3"/>
<feature type="transmembrane region" description="Helical" evidence="8">
    <location>
        <begin position="164"/>
        <end position="188"/>
    </location>
</feature>
<dbReference type="EMBL" id="DS985248">
    <property type="protein sequence ID" value="EDV22953.1"/>
    <property type="molecule type" value="Genomic_DNA"/>
</dbReference>
<dbReference type="PROSITE" id="PS50262">
    <property type="entry name" value="G_PROTEIN_RECEP_F1_2"/>
    <property type="match status" value="1"/>
</dbReference>
<dbReference type="PROSITE" id="PS00237">
    <property type="entry name" value="G_PROTEIN_RECEP_F1_1"/>
    <property type="match status" value="1"/>
</dbReference>
<dbReference type="OMA" id="KWRSSAM"/>
<evidence type="ECO:0000313" key="10">
    <source>
        <dbReference type="EMBL" id="EDV22953.1"/>
    </source>
</evidence>
<keyword evidence="7" id="KW-0297">G-protein coupled receptor</keyword>
<dbReference type="HOGENOM" id="CLU_006130_0_1_1"/>
<gene>
    <name evidence="10" type="ORF">TRIADDRAFT_15553</name>
</gene>
<sequence length="280" mass="32074">MGVFAILCNLVVLLYRWNVKIEQKSVPSFLILNLAFADFMMGVYLISIGIADRYMQGRYAKEEKTWLHSPYCKICGIISSISSEMSVFTLLNMTIDRYLWIVYPFSINKLGIRKAKFIMFCAWPTTLLIFLAPAFSQLMPYFSGFYSSSSVCLPFSLSPARNTAWLYTLCLFIFCNTVIFIIILTLYLNMFIVIKRTNQAVQSTDALNQRRIMIQMMLIVFTDLACWLPAIVLAILTFFGVNIGARTFSYYAVLGLPINSAINPILYTATTKSFKERLMR</sequence>
<protein>
    <recommendedName>
        <fullName evidence="9">G-protein coupled receptors family 1 profile domain-containing protein</fullName>
    </recommendedName>
</protein>
<comment type="subcellular location">
    <subcellularLocation>
        <location evidence="1">Membrane</location>
    </subcellularLocation>
</comment>
<feature type="transmembrane region" description="Helical" evidence="8">
    <location>
        <begin position="117"/>
        <end position="136"/>
    </location>
</feature>
<evidence type="ECO:0000256" key="5">
    <source>
        <dbReference type="ARBA" id="ARBA00022989"/>
    </source>
</evidence>
<name>B3S3E3_TRIAD</name>
<dbReference type="PhylomeDB" id="B3S3E3"/>
<feature type="transmembrane region" description="Helical" evidence="8">
    <location>
        <begin position="218"/>
        <end position="242"/>
    </location>
</feature>
<keyword evidence="11" id="KW-1185">Reference proteome</keyword>
<keyword evidence="6 8" id="KW-0472">Membrane</keyword>
<evidence type="ECO:0000256" key="6">
    <source>
        <dbReference type="ARBA" id="ARBA00023136"/>
    </source>
</evidence>
<evidence type="ECO:0000256" key="4">
    <source>
        <dbReference type="ARBA" id="ARBA00022737"/>
    </source>
</evidence>
<keyword evidence="2" id="KW-0433">Leucine-rich repeat</keyword>
<organism evidence="10 11">
    <name type="scientific">Trichoplax adhaerens</name>
    <name type="common">Trichoplax reptans</name>
    <dbReference type="NCBI Taxonomy" id="10228"/>
    <lineage>
        <taxon>Eukaryota</taxon>
        <taxon>Metazoa</taxon>
        <taxon>Placozoa</taxon>
        <taxon>Uniplacotomia</taxon>
        <taxon>Trichoplacea</taxon>
        <taxon>Trichoplacidae</taxon>
        <taxon>Trichoplax</taxon>
    </lineage>
</organism>
<evidence type="ECO:0000256" key="3">
    <source>
        <dbReference type="ARBA" id="ARBA00022692"/>
    </source>
</evidence>
<dbReference type="OrthoDB" id="2101615at2759"/>
<dbReference type="CTD" id="6755856"/>
<dbReference type="FunFam" id="1.20.1070.10:FF:001926">
    <property type="entry name" value="Uncharacterized protein"/>
    <property type="match status" value="1"/>
</dbReference>
<evidence type="ECO:0000256" key="7">
    <source>
        <dbReference type="RuleBase" id="RU000688"/>
    </source>
</evidence>
<dbReference type="InterPro" id="IPR017452">
    <property type="entry name" value="GPCR_Rhodpsn_7TM"/>
</dbReference>
<dbReference type="PANTHER" id="PTHR24372">
    <property type="entry name" value="GLYCOPROTEIN HORMONE RECEPTOR"/>
    <property type="match status" value="1"/>
</dbReference>
<feature type="transmembrane region" description="Helical" evidence="8">
    <location>
        <begin position="28"/>
        <end position="51"/>
    </location>
</feature>
<dbReference type="KEGG" id="tad:TRIADDRAFT_15553"/>
<evidence type="ECO:0000313" key="11">
    <source>
        <dbReference type="Proteomes" id="UP000009022"/>
    </source>
</evidence>
<dbReference type="GO" id="GO:0009755">
    <property type="term" value="P:hormone-mediated signaling pathway"/>
    <property type="evidence" value="ECO:0000318"/>
    <property type="project" value="GO_Central"/>
</dbReference>
<feature type="transmembrane region" description="Helical" evidence="8">
    <location>
        <begin position="248"/>
        <end position="270"/>
    </location>
</feature>
<dbReference type="Pfam" id="PF00001">
    <property type="entry name" value="7tm_1"/>
    <property type="match status" value="1"/>
</dbReference>
<dbReference type="GO" id="GO:0008528">
    <property type="term" value="F:G protein-coupled peptide receptor activity"/>
    <property type="evidence" value="ECO:0000318"/>
    <property type="project" value="GO_Central"/>
</dbReference>
<evidence type="ECO:0000256" key="1">
    <source>
        <dbReference type="ARBA" id="ARBA00004370"/>
    </source>
</evidence>
<evidence type="ECO:0000259" key="9">
    <source>
        <dbReference type="PROSITE" id="PS50262"/>
    </source>
</evidence>
<dbReference type="AlphaFoldDB" id="B3S3E3"/>
<dbReference type="PANTHER" id="PTHR24372:SF77">
    <property type="entry name" value="G-PROTEIN COUPLED RECEPTORS FAMILY 1 PROFILE DOMAIN-CONTAINING PROTEIN"/>
    <property type="match status" value="1"/>
</dbReference>
<comment type="similarity">
    <text evidence="7">Belongs to the G-protein coupled receptor 1 family.</text>
</comment>
<keyword evidence="7" id="KW-0675">Receptor</keyword>
<dbReference type="eggNOG" id="KOG2087">
    <property type="taxonomic scope" value="Eukaryota"/>
</dbReference>
<evidence type="ECO:0000256" key="8">
    <source>
        <dbReference type="SAM" id="Phobius"/>
    </source>
</evidence>
<dbReference type="RefSeq" id="XP_002114819.1">
    <property type="nucleotide sequence ID" value="XM_002114783.1"/>
</dbReference>
<evidence type="ECO:0000256" key="2">
    <source>
        <dbReference type="ARBA" id="ARBA00022614"/>
    </source>
</evidence>
<keyword evidence="4" id="KW-0677">Repeat</keyword>
<dbReference type="PRINTS" id="PR00237">
    <property type="entry name" value="GPCRRHODOPSN"/>
</dbReference>
<dbReference type="GO" id="GO:0007189">
    <property type="term" value="P:adenylate cyclase-activating G protein-coupled receptor signaling pathway"/>
    <property type="evidence" value="ECO:0000318"/>
    <property type="project" value="GO_Central"/>
</dbReference>
<dbReference type="Proteomes" id="UP000009022">
    <property type="component" value="Unassembled WGS sequence"/>
</dbReference>
<reference evidence="10 11" key="1">
    <citation type="journal article" date="2008" name="Nature">
        <title>The Trichoplax genome and the nature of placozoans.</title>
        <authorList>
            <person name="Srivastava M."/>
            <person name="Begovic E."/>
            <person name="Chapman J."/>
            <person name="Putnam N.H."/>
            <person name="Hellsten U."/>
            <person name="Kawashima T."/>
            <person name="Kuo A."/>
            <person name="Mitros T."/>
            <person name="Salamov A."/>
            <person name="Carpenter M.L."/>
            <person name="Signorovitch A.Y."/>
            <person name="Moreno M.A."/>
            <person name="Kamm K."/>
            <person name="Grimwood J."/>
            <person name="Schmutz J."/>
            <person name="Shapiro H."/>
            <person name="Grigoriev I.V."/>
            <person name="Buss L.W."/>
            <person name="Schierwater B."/>
            <person name="Dellaporta S.L."/>
            <person name="Rokhsar D.S."/>
        </authorList>
    </citation>
    <scope>NUCLEOTIDE SEQUENCE [LARGE SCALE GENOMIC DNA]</scope>
    <source>
        <strain evidence="10 11">Grell-BS-1999</strain>
    </source>
</reference>
<dbReference type="GeneID" id="6755856"/>
<dbReference type="Gene3D" id="1.20.1070.10">
    <property type="entry name" value="Rhodopsin 7-helix transmembrane proteins"/>
    <property type="match status" value="1"/>
</dbReference>
<keyword evidence="5 8" id="KW-1133">Transmembrane helix</keyword>
<feature type="domain" description="G-protein coupled receptors family 1 profile" evidence="9">
    <location>
        <begin position="8"/>
        <end position="267"/>
    </location>
</feature>
<keyword evidence="7" id="KW-0807">Transducer</keyword>
<dbReference type="GO" id="GO:0005886">
    <property type="term" value="C:plasma membrane"/>
    <property type="evidence" value="ECO:0000318"/>
    <property type="project" value="GO_Central"/>
</dbReference>
<feature type="non-terminal residue" evidence="10">
    <location>
        <position position="280"/>
    </location>
</feature>
<accession>B3S3E3</accession>
<dbReference type="FunCoup" id="B3S3E3">
    <property type="interactions" value="864"/>
</dbReference>
<keyword evidence="3 7" id="KW-0812">Transmembrane</keyword>
<proteinExistence type="inferred from homology"/>
<dbReference type="InterPro" id="IPR000276">
    <property type="entry name" value="GPCR_Rhodpsn"/>
</dbReference>
<dbReference type="SUPFAM" id="SSF81321">
    <property type="entry name" value="Family A G protein-coupled receptor-like"/>
    <property type="match status" value="1"/>
</dbReference>